<dbReference type="AlphaFoldDB" id="A0A819LLK5"/>
<dbReference type="Proteomes" id="UP000663864">
    <property type="component" value="Unassembled WGS sequence"/>
</dbReference>
<organism evidence="2 3">
    <name type="scientific">Rotaria sordida</name>
    <dbReference type="NCBI Taxonomy" id="392033"/>
    <lineage>
        <taxon>Eukaryota</taxon>
        <taxon>Metazoa</taxon>
        <taxon>Spiralia</taxon>
        <taxon>Gnathifera</taxon>
        <taxon>Rotifera</taxon>
        <taxon>Eurotatoria</taxon>
        <taxon>Bdelloidea</taxon>
        <taxon>Philodinida</taxon>
        <taxon>Philodinidae</taxon>
        <taxon>Rotaria</taxon>
    </lineage>
</organism>
<evidence type="ECO:0000313" key="2">
    <source>
        <dbReference type="EMBL" id="CAF3967294.1"/>
    </source>
</evidence>
<dbReference type="EMBL" id="CAJNOT010004154">
    <property type="protein sequence ID" value="CAF1418698.1"/>
    <property type="molecule type" value="Genomic_DNA"/>
</dbReference>
<proteinExistence type="predicted"/>
<reference evidence="2" key="1">
    <citation type="submission" date="2021-02" db="EMBL/GenBank/DDBJ databases">
        <authorList>
            <person name="Nowell W R."/>
        </authorList>
    </citation>
    <scope>NUCLEOTIDE SEQUENCE</scope>
</reference>
<accession>A0A819LLK5</accession>
<evidence type="ECO:0000313" key="1">
    <source>
        <dbReference type="EMBL" id="CAF1418698.1"/>
    </source>
</evidence>
<protein>
    <submittedName>
        <fullName evidence="2">Uncharacterized protein</fullName>
    </submittedName>
</protein>
<comment type="caution">
    <text evidence="2">The sequence shown here is derived from an EMBL/GenBank/DDBJ whole genome shotgun (WGS) entry which is preliminary data.</text>
</comment>
<dbReference type="EMBL" id="CAJOBD010003818">
    <property type="protein sequence ID" value="CAF3967294.1"/>
    <property type="molecule type" value="Genomic_DNA"/>
</dbReference>
<sequence length="72" mass="8560">MIFDGYSMAERLFDDNVAYLRDLPRREQQEIDRWVEKMNQKSGESADGYQRFDGKYRKIIGIDAVRNQIQSP</sequence>
<evidence type="ECO:0000313" key="3">
    <source>
        <dbReference type="Proteomes" id="UP000663836"/>
    </source>
</evidence>
<dbReference type="Proteomes" id="UP000663836">
    <property type="component" value="Unassembled WGS sequence"/>
</dbReference>
<gene>
    <name evidence="2" type="ORF">JBS370_LOCUS24429</name>
    <name evidence="1" type="ORF">ZHD862_LOCUS33858</name>
</gene>
<name>A0A819LLK5_9BILA</name>